<feature type="transmembrane region" description="Helical" evidence="1">
    <location>
        <begin position="226"/>
        <end position="251"/>
    </location>
</feature>
<keyword evidence="1" id="KW-1133">Transmembrane helix</keyword>
<keyword evidence="1" id="KW-0812">Transmembrane</keyword>
<dbReference type="EMBL" id="CP122566">
    <property type="protein sequence ID" value="WGH93098.1"/>
    <property type="molecule type" value="Genomic_DNA"/>
</dbReference>
<evidence type="ECO:0000313" key="2">
    <source>
        <dbReference type="EMBL" id="WGH93098.1"/>
    </source>
</evidence>
<feature type="transmembrane region" description="Helical" evidence="1">
    <location>
        <begin position="178"/>
        <end position="196"/>
    </location>
</feature>
<name>A0AAJ6ALK6_9MICC</name>
<gene>
    <name evidence="2" type="ORF">QDX21_12545</name>
</gene>
<evidence type="ECO:0000256" key="1">
    <source>
        <dbReference type="SAM" id="Phobius"/>
    </source>
</evidence>
<protein>
    <submittedName>
        <fullName evidence="2">Uncharacterized protein</fullName>
    </submittedName>
</protein>
<feature type="transmembrane region" description="Helical" evidence="1">
    <location>
        <begin position="55"/>
        <end position="77"/>
    </location>
</feature>
<keyword evidence="1" id="KW-0472">Membrane</keyword>
<feature type="transmembrane region" description="Helical" evidence="1">
    <location>
        <begin position="30"/>
        <end position="48"/>
    </location>
</feature>
<reference evidence="2 3" key="1">
    <citation type="submission" date="2023-03" db="EMBL/GenBank/DDBJ databases">
        <title>Complete genome sequences of several Auritidibacter ignavus strains isolated from ear infections.</title>
        <authorList>
            <person name="Baehr T."/>
            <person name="Baumhoegger A.M."/>
        </authorList>
    </citation>
    <scope>NUCLEOTIDE SEQUENCE [LARGE SCALE GENOMIC DNA]</scope>
    <source>
        <strain evidence="2 3">BABAE-6</strain>
    </source>
</reference>
<dbReference type="Proteomes" id="UP001224674">
    <property type="component" value="Chromosome"/>
</dbReference>
<dbReference type="GeneID" id="83696677"/>
<feature type="transmembrane region" description="Helical" evidence="1">
    <location>
        <begin position="130"/>
        <end position="149"/>
    </location>
</feature>
<organism evidence="2 3">
    <name type="scientific">Auritidibacter ignavus</name>
    <dbReference type="NCBI Taxonomy" id="678932"/>
    <lineage>
        <taxon>Bacteria</taxon>
        <taxon>Bacillati</taxon>
        <taxon>Actinomycetota</taxon>
        <taxon>Actinomycetes</taxon>
        <taxon>Micrococcales</taxon>
        <taxon>Micrococcaceae</taxon>
        <taxon>Auritidibacter</taxon>
    </lineage>
</organism>
<accession>A0AAJ6ALK6</accession>
<sequence>MRLIYAALGTLLAGAGLSLAVLMTNDVARWAVPGVVTVLVIVFSVGLARLVKGRLTVLLIAVIAAVGMISTWLLALLPEDTRFSGNYSFEMARPDLWMAPVAITLSLGLIALFVTELIAGPQNGNRPPRLGLAIVSISIMAATGLWSLIARMDVDRILRYAGYGAEIEATQQVGGLNWLAFTALIGVMVAGVVSLFPIQRFLASALGIVAGIAATTALQLPHPLVLSVPTVIAAGVGALMVVLVHHMVYVLGRRTTAELQSLGAPPIEIRDAPVSAIAVGMVPVLGLGILLYFTVWVVPALI</sequence>
<feature type="transmembrane region" description="Helical" evidence="1">
    <location>
        <begin position="97"/>
        <end position="118"/>
    </location>
</feature>
<dbReference type="AlphaFoldDB" id="A0AAJ6ALK6"/>
<feature type="transmembrane region" description="Helical" evidence="1">
    <location>
        <begin position="272"/>
        <end position="298"/>
    </location>
</feature>
<keyword evidence="3" id="KW-1185">Reference proteome</keyword>
<evidence type="ECO:0000313" key="3">
    <source>
        <dbReference type="Proteomes" id="UP001224674"/>
    </source>
</evidence>
<dbReference type="RefSeq" id="WP_279674836.1">
    <property type="nucleotide sequence ID" value="NZ_CP122563.1"/>
</dbReference>
<feature type="transmembrane region" description="Helical" evidence="1">
    <location>
        <begin position="201"/>
        <end position="220"/>
    </location>
</feature>
<proteinExistence type="predicted"/>